<organism evidence="1 2">
    <name type="scientific">Angomonas deanei</name>
    <dbReference type="NCBI Taxonomy" id="59799"/>
    <lineage>
        <taxon>Eukaryota</taxon>
        <taxon>Discoba</taxon>
        <taxon>Euglenozoa</taxon>
        <taxon>Kinetoplastea</taxon>
        <taxon>Metakinetoplastina</taxon>
        <taxon>Trypanosomatida</taxon>
        <taxon>Trypanosomatidae</taxon>
        <taxon>Strigomonadinae</taxon>
        <taxon>Angomonas</taxon>
    </lineage>
</organism>
<evidence type="ECO:0000313" key="2">
    <source>
        <dbReference type="Proteomes" id="UP000515908"/>
    </source>
</evidence>
<protein>
    <submittedName>
        <fullName evidence="1">Uncharacterized protein</fullName>
    </submittedName>
</protein>
<reference evidence="1 2" key="1">
    <citation type="submission" date="2020-08" db="EMBL/GenBank/DDBJ databases">
        <authorList>
            <person name="Newling K."/>
            <person name="Davey J."/>
            <person name="Forrester S."/>
        </authorList>
    </citation>
    <scope>NUCLEOTIDE SEQUENCE [LARGE SCALE GENOMIC DNA]</scope>
    <source>
        <strain evidence="2">Crithidia deanei Carvalho (ATCC PRA-265)</strain>
    </source>
</reference>
<name>A0A7G2CAR9_9TRYP</name>
<gene>
    <name evidence="1" type="ORF">ADEAN_000346500</name>
</gene>
<proteinExistence type="predicted"/>
<dbReference type="AlphaFoldDB" id="A0A7G2CAR9"/>
<keyword evidence="2" id="KW-1185">Reference proteome</keyword>
<sequence length="305" mass="36137">MKIKIVLYVDQDRTPKVLPTTSAPHTIKELQQHIGQLLGDGKEPKTVSFWQYSSKSYQSLQRVEQLKQREALLSKRDLQQLEERNERLPPSRPVEKGDSGTVYRAQLWVETALLVLEPLEPQRDAEELAELSNHVRKWTGNKYIVYDLLQASRVYYPTVARLFDTTRQTKLHDNKEEVRLLYYTNNCWSGREVLRFGFLLQDDLPQSEDSKTTRRNTRRDPFIFSSCMMTPATSVPRWRSDRPYCCVRWPRADRGWHPLHSPRYRRAPHRKATTVFITRRTSTSGTERRRRCSMRRCCRRSPRWG</sequence>
<accession>A0A7G2CAR9</accession>
<dbReference type="Proteomes" id="UP000515908">
    <property type="component" value="Chromosome 06"/>
</dbReference>
<dbReference type="OrthoDB" id="6105938at2759"/>
<evidence type="ECO:0000313" key="1">
    <source>
        <dbReference type="EMBL" id="CAD2216007.1"/>
    </source>
</evidence>
<dbReference type="VEuPathDB" id="TriTrypDB:ADEAN_000346500"/>
<dbReference type="EMBL" id="LR877150">
    <property type="protein sequence ID" value="CAD2216007.1"/>
    <property type="molecule type" value="Genomic_DNA"/>
</dbReference>